<proteinExistence type="predicted"/>
<dbReference type="Proteomes" id="UP001237642">
    <property type="component" value="Unassembled WGS sequence"/>
</dbReference>
<sequence length="164" mass="18720">MSLRVGDDGGLDDGGLNDDLNRVKVVEKEKESDECCSGKGKVDQQRDVDMTGRSQSGDKIQNDDTRTETFSKNHQDAGHYDSHDFMEENVEEAEENEGRMVEVKNQEQAQKIMCKESVPQVHKESKRKVNDTTASRKLPIPTVNIEENQLKVLYLEYFWNIVLV</sequence>
<organism evidence="2 3">
    <name type="scientific">Heracleum sosnowskyi</name>
    <dbReference type="NCBI Taxonomy" id="360622"/>
    <lineage>
        <taxon>Eukaryota</taxon>
        <taxon>Viridiplantae</taxon>
        <taxon>Streptophyta</taxon>
        <taxon>Embryophyta</taxon>
        <taxon>Tracheophyta</taxon>
        <taxon>Spermatophyta</taxon>
        <taxon>Magnoliopsida</taxon>
        <taxon>eudicotyledons</taxon>
        <taxon>Gunneridae</taxon>
        <taxon>Pentapetalae</taxon>
        <taxon>asterids</taxon>
        <taxon>campanulids</taxon>
        <taxon>Apiales</taxon>
        <taxon>Apiaceae</taxon>
        <taxon>Apioideae</taxon>
        <taxon>apioid superclade</taxon>
        <taxon>Tordylieae</taxon>
        <taxon>Tordyliinae</taxon>
        <taxon>Heracleum</taxon>
    </lineage>
</organism>
<protein>
    <submittedName>
        <fullName evidence="2">Uncharacterized protein</fullName>
    </submittedName>
</protein>
<dbReference type="EMBL" id="JAUIZM010000007">
    <property type="protein sequence ID" value="KAK1376885.1"/>
    <property type="molecule type" value="Genomic_DNA"/>
</dbReference>
<comment type="caution">
    <text evidence="2">The sequence shown here is derived from an EMBL/GenBank/DDBJ whole genome shotgun (WGS) entry which is preliminary data.</text>
</comment>
<accession>A0AAD8I3I6</accession>
<name>A0AAD8I3I6_9APIA</name>
<feature type="region of interest" description="Disordered" evidence="1">
    <location>
        <begin position="1"/>
        <end position="81"/>
    </location>
</feature>
<reference evidence="2" key="2">
    <citation type="submission" date="2023-05" db="EMBL/GenBank/DDBJ databases">
        <authorList>
            <person name="Schelkunov M.I."/>
        </authorList>
    </citation>
    <scope>NUCLEOTIDE SEQUENCE</scope>
    <source>
        <strain evidence="2">Hsosn_3</strain>
        <tissue evidence="2">Leaf</tissue>
    </source>
</reference>
<gene>
    <name evidence="2" type="ORF">POM88_033078</name>
</gene>
<feature type="compositionally biased region" description="Basic and acidic residues" evidence="1">
    <location>
        <begin position="19"/>
        <end position="33"/>
    </location>
</feature>
<evidence type="ECO:0000256" key="1">
    <source>
        <dbReference type="SAM" id="MobiDB-lite"/>
    </source>
</evidence>
<reference evidence="2" key="1">
    <citation type="submission" date="2023-02" db="EMBL/GenBank/DDBJ databases">
        <title>Genome of toxic invasive species Heracleum sosnowskyi carries increased number of genes despite the absence of recent whole-genome duplications.</title>
        <authorList>
            <person name="Schelkunov M."/>
            <person name="Shtratnikova V."/>
            <person name="Makarenko M."/>
            <person name="Klepikova A."/>
            <person name="Omelchenko D."/>
            <person name="Novikova G."/>
            <person name="Obukhova E."/>
            <person name="Bogdanov V."/>
            <person name="Penin A."/>
            <person name="Logacheva M."/>
        </authorList>
    </citation>
    <scope>NUCLEOTIDE SEQUENCE</scope>
    <source>
        <strain evidence="2">Hsosn_3</strain>
        <tissue evidence="2">Leaf</tissue>
    </source>
</reference>
<dbReference type="AlphaFoldDB" id="A0AAD8I3I6"/>
<keyword evidence="3" id="KW-1185">Reference proteome</keyword>
<feature type="compositionally biased region" description="Basic and acidic residues" evidence="1">
    <location>
        <begin position="40"/>
        <end position="50"/>
    </location>
</feature>
<evidence type="ECO:0000313" key="3">
    <source>
        <dbReference type="Proteomes" id="UP001237642"/>
    </source>
</evidence>
<feature type="compositionally biased region" description="Basic and acidic residues" evidence="1">
    <location>
        <begin position="60"/>
        <end position="81"/>
    </location>
</feature>
<evidence type="ECO:0000313" key="2">
    <source>
        <dbReference type="EMBL" id="KAK1376885.1"/>
    </source>
</evidence>